<dbReference type="GeneID" id="25560286"/>
<feature type="domain" description="BTB" evidence="2">
    <location>
        <begin position="43"/>
        <end position="143"/>
    </location>
</feature>
<proteinExistence type="predicted"/>
<accession>A0A0L0D9G8</accession>
<dbReference type="EMBL" id="GL349434">
    <property type="protein sequence ID" value="KNC48701.1"/>
    <property type="molecule type" value="Genomic_DNA"/>
</dbReference>
<dbReference type="PANTHER" id="PTHR14958:SF29">
    <property type="entry name" value="INSOMNIAC, ISOFORM B"/>
    <property type="match status" value="1"/>
</dbReference>
<dbReference type="InterPro" id="IPR011333">
    <property type="entry name" value="SKP1/BTB/POZ_sf"/>
</dbReference>
<evidence type="ECO:0000313" key="5">
    <source>
        <dbReference type="Proteomes" id="UP000054408"/>
    </source>
</evidence>
<dbReference type="SMART" id="SM00225">
    <property type="entry name" value="BTB"/>
    <property type="match status" value="1"/>
</dbReference>
<dbReference type="GO" id="GO:0043161">
    <property type="term" value="P:proteasome-mediated ubiquitin-dependent protein catabolic process"/>
    <property type="evidence" value="ECO:0007669"/>
    <property type="project" value="TreeGrafter"/>
</dbReference>
<keyword evidence="5" id="KW-1185">Reference proteome</keyword>
<dbReference type="OrthoDB" id="1244179at2759"/>
<evidence type="ECO:0000256" key="1">
    <source>
        <dbReference type="SAM" id="MobiDB-lite"/>
    </source>
</evidence>
<dbReference type="EMBL" id="GL349434">
    <property type="protein sequence ID" value="KNC48741.1"/>
    <property type="molecule type" value="Genomic_DNA"/>
</dbReference>
<name>A0A0L0D9G8_THETB</name>
<dbReference type="eggNOG" id="KOG2715">
    <property type="taxonomic scope" value="Eukaryota"/>
</dbReference>
<organism evidence="3 5">
    <name type="scientific">Thecamonas trahens ATCC 50062</name>
    <dbReference type="NCBI Taxonomy" id="461836"/>
    <lineage>
        <taxon>Eukaryota</taxon>
        <taxon>Apusozoa</taxon>
        <taxon>Apusomonadida</taxon>
        <taxon>Apusomonadidae</taxon>
        <taxon>Thecamonas</taxon>
    </lineage>
</organism>
<evidence type="ECO:0000313" key="3">
    <source>
        <dbReference type="EMBL" id="KNC48701.1"/>
    </source>
</evidence>
<reference evidence="3 5" key="1">
    <citation type="submission" date="2010-05" db="EMBL/GenBank/DDBJ databases">
        <title>The Genome Sequence of Thecamonas trahens ATCC 50062.</title>
        <authorList>
            <consortium name="The Broad Institute Genome Sequencing Platform"/>
            <person name="Russ C."/>
            <person name="Cuomo C."/>
            <person name="Shea T."/>
            <person name="Young S.K."/>
            <person name="Zeng Q."/>
            <person name="Koehrsen M."/>
            <person name="Haas B."/>
            <person name="Borodovsky M."/>
            <person name="Guigo R."/>
            <person name="Alvarado L."/>
            <person name="Berlin A."/>
            <person name="Bochicchio J."/>
            <person name="Borenstein D."/>
            <person name="Chapman S."/>
            <person name="Chen Z."/>
            <person name="Freedman E."/>
            <person name="Gellesch M."/>
            <person name="Goldberg J."/>
            <person name="Griggs A."/>
            <person name="Gujja S."/>
            <person name="Heilman E."/>
            <person name="Heiman D."/>
            <person name="Hepburn T."/>
            <person name="Howarth C."/>
            <person name="Jen D."/>
            <person name="Larson L."/>
            <person name="Mehta T."/>
            <person name="Park D."/>
            <person name="Pearson M."/>
            <person name="Roberts A."/>
            <person name="Saif S."/>
            <person name="Shenoy N."/>
            <person name="Sisk P."/>
            <person name="Stolte C."/>
            <person name="Sykes S."/>
            <person name="Thomson T."/>
            <person name="Walk T."/>
            <person name="White J."/>
            <person name="Yandava C."/>
            <person name="Burger G."/>
            <person name="Gray M.W."/>
            <person name="Holland P.W.H."/>
            <person name="King N."/>
            <person name="Lang F.B.F."/>
            <person name="Roger A.J."/>
            <person name="Ruiz-Trillo I."/>
            <person name="Lander E."/>
            <person name="Nusbaum C."/>
        </authorList>
    </citation>
    <scope>NUCLEOTIDE SEQUENCE [LARGE SCALE GENOMIC DNA]</scope>
    <source>
        <strain evidence="3 5">ATCC 50062</strain>
    </source>
</reference>
<evidence type="ECO:0000313" key="4">
    <source>
        <dbReference type="EMBL" id="KNC48741.1"/>
    </source>
</evidence>
<dbReference type="InterPro" id="IPR003131">
    <property type="entry name" value="T1-type_BTB"/>
</dbReference>
<dbReference type="GO" id="GO:0005737">
    <property type="term" value="C:cytoplasm"/>
    <property type="evidence" value="ECO:0007669"/>
    <property type="project" value="TreeGrafter"/>
</dbReference>
<protein>
    <submittedName>
        <fullName evidence="3">BTB/POZ domain-containing protein KCTD17</fullName>
    </submittedName>
</protein>
<feature type="region of interest" description="Disordered" evidence="1">
    <location>
        <begin position="16"/>
        <end position="40"/>
    </location>
</feature>
<dbReference type="GeneID" id="25560322"/>
<feature type="region of interest" description="Disordered" evidence="1">
    <location>
        <begin position="273"/>
        <end position="351"/>
    </location>
</feature>
<dbReference type="Gene3D" id="3.30.710.10">
    <property type="entry name" value="Potassium Channel Kv1.1, Chain A"/>
    <property type="match status" value="1"/>
</dbReference>
<feature type="compositionally biased region" description="Gly residues" evidence="1">
    <location>
        <begin position="22"/>
        <end position="34"/>
    </location>
</feature>
<dbReference type="AlphaFoldDB" id="A0A0L0D9G8"/>
<dbReference type="Proteomes" id="UP000054408">
    <property type="component" value="Unassembled WGS sequence"/>
</dbReference>
<dbReference type="RefSeq" id="XP_013762757.1">
    <property type="nucleotide sequence ID" value="XM_013907303.1"/>
</dbReference>
<sequence>MAAMDEAMVKMAAEPPTMAETAGGGDGVGGANGGHGEHESDSEWIQLNVGGTMFATTRTTLRMEPSSMLAALASGEWVSTKDETGAILLDRDPAFFGPILNYLRMGKLIVSPSISYKGVLEEAKFFDLPSLVALLSPLSESKGEAQRKHVTTYTTIKHTTRSHDSQFQYSVYPILVKGPIEPAAMSFLNGGTYPPAVRVFPASTVYGDPREGWYIKNHSLADVFNTAAAWGWELMTSSGDGSGGSWGQESSHIFVFRKVISVGADPHVAAAVAAAHAAEPPTSPSHHERTWSSGSASSARARGERQSPARPARSRRAGQLAVSSRPITGVEVVSITDETHTEPELDSSSSS</sequence>
<dbReference type="GO" id="GO:0097602">
    <property type="term" value="F:cullin family protein binding"/>
    <property type="evidence" value="ECO:0007669"/>
    <property type="project" value="TreeGrafter"/>
</dbReference>
<dbReference type="InterPro" id="IPR000210">
    <property type="entry name" value="BTB/POZ_dom"/>
</dbReference>
<dbReference type="Pfam" id="PF02214">
    <property type="entry name" value="BTB_2"/>
    <property type="match status" value="1"/>
</dbReference>
<dbReference type="PANTHER" id="PTHR14958">
    <property type="entry name" value="POTASSIUM CHANNEL TETRAMERISATION DOMAIN CONTAINING PROTEIN"/>
    <property type="match status" value="1"/>
</dbReference>
<dbReference type="GO" id="GO:0051260">
    <property type="term" value="P:protein homooligomerization"/>
    <property type="evidence" value="ECO:0007669"/>
    <property type="project" value="InterPro"/>
</dbReference>
<dbReference type="Gene3D" id="6.10.140.750">
    <property type="match status" value="1"/>
</dbReference>
<dbReference type="RefSeq" id="XP_013762793.1">
    <property type="nucleotide sequence ID" value="XM_013907339.1"/>
</dbReference>
<dbReference type="SUPFAM" id="SSF54695">
    <property type="entry name" value="POZ domain"/>
    <property type="match status" value="1"/>
</dbReference>
<dbReference type="GO" id="GO:0031463">
    <property type="term" value="C:Cul3-RING ubiquitin ligase complex"/>
    <property type="evidence" value="ECO:0007669"/>
    <property type="project" value="TreeGrafter"/>
</dbReference>
<evidence type="ECO:0000259" key="2">
    <source>
        <dbReference type="SMART" id="SM00225"/>
    </source>
</evidence>
<gene>
    <name evidence="3" type="ORF">AMSG_00478</name>
    <name evidence="4" type="ORF">AMSG_00517</name>
</gene>
<dbReference type="STRING" id="461836.A0A0L0D9G8"/>